<comment type="similarity">
    <text evidence="1">Belongs to the FPG family.</text>
</comment>
<dbReference type="GO" id="GO:0008270">
    <property type="term" value="F:zinc ion binding"/>
    <property type="evidence" value="ECO:0007669"/>
    <property type="project" value="UniProtKB-KW"/>
</dbReference>
<dbReference type="PROSITE" id="PS51066">
    <property type="entry name" value="ZF_FPG_2"/>
    <property type="match status" value="1"/>
</dbReference>
<evidence type="ECO:0000256" key="8">
    <source>
        <dbReference type="ARBA" id="ARBA00023125"/>
    </source>
</evidence>
<feature type="domain" description="Formamidopyrimidine-DNA glycosylase catalytic" evidence="15">
    <location>
        <begin position="2"/>
        <end position="94"/>
    </location>
</feature>
<gene>
    <name evidence="16" type="primary">nei1_2</name>
    <name evidence="16" type="ORF">HG15A2_01510</name>
</gene>
<dbReference type="CDD" id="cd08970">
    <property type="entry name" value="AcNei1_N"/>
    <property type="match status" value="1"/>
</dbReference>
<evidence type="ECO:0000256" key="1">
    <source>
        <dbReference type="ARBA" id="ARBA00009409"/>
    </source>
</evidence>
<dbReference type="GO" id="GO:0003684">
    <property type="term" value="F:damaged DNA binding"/>
    <property type="evidence" value="ECO:0007669"/>
    <property type="project" value="InterPro"/>
</dbReference>
<dbReference type="InterPro" id="IPR010979">
    <property type="entry name" value="Ribosomal_uS13-like_H2TH"/>
</dbReference>
<keyword evidence="6 16" id="KW-0378">Hydrolase</keyword>
<keyword evidence="8" id="KW-0238">DNA-binding</keyword>
<dbReference type="PANTHER" id="PTHR42697:SF1">
    <property type="entry name" value="ENDONUCLEASE 8"/>
    <property type="match status" value="1"/>
</dbReference>
<dbReference type="GO" id="GO:0000703">
    <property type="term" value="F:oxidized pyrimidine nucleobase lesion DNA N-glycosylase activity"/>
    <property type="evidence" value="ECO:0007669"/>
    <property type="project" value="TreeGrafter"/>
</dbReference>
<evidence type="ECO:0000256" key="6">
    <source>
        <dbReference type="ARBA" id="ARBA00022801"/>
    </source>
</evidence>
<reference evidence="16 17" key="1">
    <citation type="submission" date="2019-02" db="EMBL/GenBank/DDBJ databases">
        <title>Deep-cultivation of Planctomycetes and their phenomic and genomic characterization uncovers novel biology.</title>
        <authorList>
            <person name="Wiegand S."/>
            <person name="Jogler M."/>
            <person name="Boedeker C."/>
            <person name="Pinto D."/>
            <person name="Vollmers J."/>
            <person name="Rivas-Marin E."/>
            <person name="Kohn T."/>
            <person name="Peeters S.H."/>
            <person name="Heuer A."/>
            <person name="Rast P."/>
            <person name="Oberbeckmann S."/>
            <person name="Bunk B."/>
            <person name="Jeske O."/>
            <person name="Meyerdierks A."/>
            <person name="Storesund J.E."/>
            <person name="Kallscheuer N."/>
            <person name="Luecker S."/>
            <person name="Lage O.M."/>
            <person name="Pohl T."/>
            <person name="Merkel B.J."/>
            <person name="Hornburger P."/>
            <person name="Mueller R.-W."/>
            <person name="Bruemmer F."/>
            <person name="Labrenz M."/>
            <person name="Spormann A.M."/>
            <person name="Op den Camp H."/>
            <person name="Overmann J."/>
            <person name="Amann R."/>
            <person name="Jetten M.S.M."/>
            <person name="Mascher T."/>
            <person name="Medema M.H."/>
            <person name="Devos D.P."/>
            <person name="Kaster A.-K."/>
            <person name="Ovreas L."/>
            <person name="Rohde M."/>
            <person name="Galperin M.Y."/>
            <person name="Jogler C."/>
        </authorList>
    </citation>
    <scope>NUCLEOTIDE SEQUENCE [LARGE SCALE GENOMIC DNA]</scope>
    <source>
        <strain evidence="16 17">HG15A2</strain>
    </source>
</reference>
<keyword evidence="16" id="KW-0255">Endonuclease</keyword>
<keyword evidence="3" id="KW-0479">Metal-binding</keyword>
<evidence type="ECO:0000256" key="12">
    <source>
        <dbReference type="ARBA" id="ARBA00023295"/>
    </source>
</evidence>
<dbReference type="SUPFAM" id="SSF81624">
    <property type="entry name" value="N-terminal domain of MutM-like DNA repair proteins"/>
    <property type="match status" value="1"/>
</dbReference>
<proteinExistence type="inferred from homology"/>
<dbReference type="PANTHER" id="PTHR42697">
    <property type="entry name" value="ENDONUCLEASE 8"/>
    <property type="match status" value="1"/>
</dbReference>
<evidence type="ECO:0000313" key="17">
    <source>
        <dbReference type="Proteomes" id="UP000319852"/>
    </source>
</evidence>
<keyword evidence="16" id="KW-0540">Nuclease</keyword>
<dbReference type="RefSeq" id="WP_145056850.1">
    <property type="nucleotide sequence ID" value="NZ_CP036263.1"/>
</dbReference>
<dbReference type="Gene3D" id="1.10.8.50">
    <property type="match status" value="1"/>
</dbReference>
<dbReference type="KEGG" id="amob:HG15A2_01510"/>
<keyword evidence="12 16" id="KW-0326">Glycosidase</keyword>
<sequence length="263" mass="29719">MPEGHMLHRIARDHTEEFGGQCLAISSPQGRFANGARQLDGATLHSVEAHGKHLCYHWSGEKLLHVHLGLYGKFRLHPIPVPEPRGQVRLRVVGKDKAFDLNGPSTCEVLTKEQWAAVQQRLGADPLRIDGDVELVWQRISRSRVAIGSLLLNQSVIAGVGNIYRSEVLYLLGIHPEIPGQSLAREQVDLLWTKLQSLLRIGVKYNRIIIPEPKDIGKPRSRMNREERLLVYKRSHCSKCNSMIESWLLGARKVFACPKCQLR</sequence>
<dbReference type="Pfam" id="PF06831">
    <property type="entry name" value="H2TH"/>
    <property type="match status" value="1"/>
</dbReference>
<evidence type="ECO:0000256" key="7">
    <source>
        <dbReference type="ARBA" id="ARBA00022833"/>
    </source>
</evidence>
<protein>
    <recommendedName>
        <fullName evidence="2">DNA-(apurinic or apyrimidinic site) lyase</fullName>
        <ecNumber evidence="2">4.2.99.18</ecNumber>
    </recommendedName>
</protein>
<dbReference type="SUPFAM" id="SSF57716">
    <property type="entry name" value="Glucocorticoid receptor-like (DNA-binding domain)"/>
    <property type="match status" value="1"/>
</dbReference>
<evidence type="ECO:0000259" key="14">
    <source>
        <dbReference type="PROSITE" id="PS51066"/>
    </source>
</evidence>
<evidence type="ECO:0000256" key="2">
    <source>
        <dbReference type="ARBA" id="ARBA00012720"/>
    </source>
</evidence>
<dbReference type="Gene3D" id="3.20.190.10">
    <property type="entry name" value="MutM-like, N-terminal"/>
    <property type="match status" value="1"/>
</dbReference>
<evidence type="ECO:0000256" key="13">
    <source>
        <dbReference type="PROSITE-ProRule" id="PRU00391"/>
    </source>
</evidence>
<dbReference type="SMART" id="SM00898">
    <property type="entry name" value="Fapy_DNA_glyco"/>
    <property type="match status" value="1"/>
</dbReference>
<evidence type="ECO:0000259" key="15">
    <source>
        <dbReference type="PROSITE" id="PS51068"/>
    </source>
</evidence>
<accession>A0A517MPU8</accession>
<organism evidence="16 17">
    <name type="scientific">Adhaeretor mobilis</name>
    <dbReference type="NCBI Taxonomy" id="1930276"/>
    <lineage>
        <taxon>Bacteria</taxon>
        <taxon>Pseudomonadati</taxon>
        <taxon>Planctomycetota</taxon>
        <taxon>Planctomycetia</taxon>
        <taxon>Pirellulales</taxon>
        <taxon>Lacipirellulaceae</taxon>
        <taxon>Adhaeretor</taxon>
    </lineage>
</organism>
<dbReference type="Pfam" id="PF01149">
    <property type="entry name" value="Fapy_DNA_glyco"/>
    <property type="match status" value="1"/>
</dbReference>
<evidence type="ECO:0000256" key="3">
    <source>
        <dbReference type="ARBA" id="ARBA00022723"/>
    </source>
</evidence>
<dbReference type="Proteomes" id="UP000319852">
    <property type="component" value="Chromosome"/>
</dbReference>
<dbReference type="GO" id="GO:0006284">
    <property type="term" value="P:base-excision repair"/>
    <property type="evidence" value="ECO:0007669"/>
    <property type="project" value="InterPro"/>
</dbReference>
<name>A0A517MPU8_9BACT</name>
<evidence type="ECO:0000256" key="4">
    <source>
        <dbReference type="ARBA" id="ARBA00022763"/>
    </source>
</evidence>
<dbReference type="InterPro" id="IPR000214">
    <property type="entry name" value="Znf_DNA_glyclase/AP_lyase"/>
</dbReference>
<dbReference type="SMART" id="SM01232">
    <property type="entry name" value="H2TH"/>
    <property type="match status" value="1"/>
</dbReference>
<dbReference type="PROSITE" id="PS51068">
    <property type="entry name" value="FPG_CAT"/>
    <property type="match status" value="1"/>
</dbReference>
<keyword evidence="9" id="KW-0234">DNA repair</keyword>
<evidence type="ECO:0000256" key="9">
    <source>
        <dbReference type="ARBA" id="ARBA00023204"/>
    </source>
</evidence>
<feature type="domain" description="FPG-type" evidence="14">
    <location>
        <begin position="230"/>
        <end position="262"/>
    </location>
</feature>
<keyword evidence="7" id="KW-0862">Zinc</keyword>
<keyword evidence="10" id="KW-0456">Lyase</keyword>
<keyword evidence="5 13" id="KW-0863">Zinc-finger</keyword>
<keyword evidence="4" id="KW-0227">DNA damage</keyword>
<evidence type="ECO:0000313" key="16">
    <source>
        <dbReference type="EMBL" id="QDS96892.1"/>
    </source>
</evidence>
<keyword evidence="17" id="KW-1185">Reference proteome</keyword>
<dbReference type="GO" id="GO:0140078">
    <property type="term" value="F:class I DNA-(apurinic or apyrimidinic site) endonuclease activity"/>
    <property type="evidence" value="ECO:0007669"/>
    <property type="project" value="UniProtKB-EC"/>
</dbReference>
<dbReference type="InterPro" id="IPR035937">
    <property type="entry name" value="FPG_N"/>
</dbReference>
<keyword evidence="11" id="KW-0511">Multifunctional enzyme</keyword>
<evidence type="ECO:0000256" key="5">
    <source>
        <dbReference type="ARBA" id="ARBA00022771"/>
    </source>
</evidence>
<dbReference type="SUPFAM" id="SSF46946">
    <property type="entry name" value="S13-like H2TH domain"/>
    <property type="match status" value="1"/>
</dbReference>
<evidence type="ECO:0000256" key="10">
    <source>
        <dbReference type="ARBA" id="ARBA00023239"/>
    </source>
</evidence>
<dbReference type="InterPro" id="IPR015886">
    <property type="entry name" value="H2TH_FPG"/>
</dbReference>
<dbReference type="AlphaFoldDB" id="A0A517MPU8"/>
<dbReference type="EC" id="4.2.99.18" evidence="2"/>
<dbReference type="InterPro" id="IPR012319">
    <property type="entry name" value="FPG_cat"/>
</dbReference>
<dbReference type="EMBL" id="CP036263">
    <property type="protein sequence ID" value="QDS96892.1"/>
    <property type="molecule type" value="Genomic_DNA"/>
</dbReference>
<evidence type="ECO:0000256" key="11">
    <source>
        <dbReference type="ARBA" id="ARBA00023268"/>
    </source>
</evidence>
<dbReference type="OrthoDB" id="9800855at2"/>